<dbReference type="InterPro" id="IPR019758">
    <property type="entry name" value="Pept_S26A_signal_pept_1_CS"/>
</dbReference>
<evidence type="ECO:0000256" key="7">
    <source>
        <dbReference type="SAM" id="MobiDB-lite"/>
    </source>
</evidence>
<feature type="domain" description="Peptidase S26" evidence="8">
    <location>
        <begin position="66"/>
        <end position="262"/>
    </location>
</feature>
<feature type="region of interest" description="Disordered" evidence="7">
    <location>
        <begin position="1"/>
        <end position="33"/>
    </location>
</feature>
<comment type="catalytic activity">
    <reaction evidence="1 6">
        <text>Cleavage of hydrophobic, N-terminal signal or leader sequences from secreted and periplasmic proteins.</text>
        <dbReference type="EC" id="3.4.21.89"/>
    </reaction>
</comment>
<evidence type="ECO:0000256" key="4">
    <source>
        <dbReference type="ARBA" id="ARBA00013208"/>
    </source>
</evidence>
<evidence type="ECO:0000256" key="5">
    <source>
        <dbReference type="ARBA" id="ARBA00022801"/>
    </source>
</evidence>
<dbReference type="CDD" id="cd06530">
    <property type="entry name" value="S26_SPase_I"/>
    <property type="match status" value="1"/>
</dbReference>
<keyword evidence="6" id="KW-0645">Protease</keyword>
<keyword evidence="6" id="KW-0472">Membrane</keyword>
<organism evidence="9 10">
    <name type="scientific">Salininema proteolyticum</name>
    <dbReference type="NCBI Taxonomy" id="1607685"/>
    <lineage>
        <taxon>Bacteria</taxon>
        <taxon>Bacillati</taxon>
        <taxon>Actinomycetota</taxon>
        <taxon>Actinomycetes</taxon>
        <taxon>Glycomycetales</taxon>
        <taxon>Glycomycetaceae</taxon>
        <taxon>Salininema</taxon>
    </lineage>
</organism>
<dbReference type="PRINTS" id="PR00727">
    <property type="entry name" value="LEADERPTASE"/>
</dbReference>
<evidence type="ECO:0000256" key="2">
    <source>
        <dbReference type="ARBA" id="ARBA00004401"/>
    </source>
</evidence>
<dbReference type="Pfam" id="PF10502">
    <property type="entry name" value="Peptidase_S26"/>
    <property type="match status" value="1"/>
</dbReference>
<keyword evidence="6" id="KW-0812">Transmembrane</keyword>
<comment type="subcellular location">
    <subcellularLocation>
        <location evidence="2">Cell membrane</location>
        <topology evidence="2">Single-pass type II membrane protein</topology>
    </subcellularLocation>
    <subcellularLocation>
        <location evidence="6">Membrane</location>
        <topology evidence="6">Single-pass type II membrane protein</topology>
    </subcellularLocation>
</comment>
<dbReference type="RefSeq" id="WP_380621097.1">
    <property type="nucleotide sequence ID" value="NZ_JBHSDK010000015.1"/>
</dbReference>
<evidence type="ECO:0000256" key="1">
    <source>
        <dbReference type="ARBA" id="ARBA00000677"/>
    </source>
</evidence>
<comment type="similarity">
    <text evidence="3 6">Belongs to the peptidase S26 family.</text>
</comment>
<evidence type="ECO:0000256" key="6">
    <source>
        <dbReference type="RuleBase" id="RU362042"/>
    </source>
</evidence>
<keyword evidence="10" id="KW-1185">Reference proteome</keyword>
<dbReference type="EC" id="3.4.21.89" evidence="4 6"/>
<evidence type="ECO:0000259" key="8">
    <source>
        <dbReference type="Pfam" id="PF10502"/>
    </source>
</evidence>
<dbReference type="InterPro" id="IPR000223">
    <property type="entry name" value="Pept_S26A_signal_pept_1"/>
</dbReference>
<keyword evidence="6" id="KW-1133">Transmembrane helix</keyword>
<dbReference type="EMBL" id="JBHSDK010000015">
    <property type="protein sequence ID" value="MFC4335842.1"/>
    <property type="molecule type" value="Genomic_DNA"/>
</dbReference>
<dbReference type="PANTHER" id="PTHR43390">
    <property type="entry name" value="SIGNAL PEPTIDASE I"/>
    <property type="match status" value="1"/>
</dbReference>
<feature type="compositionally biased region" description="Gly residues" evidence="7">
    <location>
        <begin position="14"/>
        <end position="29"/>
    </location>
</feature>
<dbReference type="SUPFAM" id="SSF51306">
    <property type="entry name" value="LexA/Signal peptidase"/>
    <property type="match status" value="1"/>
</dbReference>
<gene>
    <name evidence="9" type="primary">lepB</name>
    <name evidence="9" type="ORF">ACFPET_11575</name>
</gene>
<name>A0ABV8TZ12_9ACTN</name>
<dbReference type="Proteomes" id="UP001595823">
    <property type="component" value="Unassembled WGS sequence"/>
</dbReference>
<dbReference type="PANTHER" id="PTHR43390:SF1">
    <property type="entry name" value="CHLOROPLAST PROCESSING PEPTIDASE"/>
    <property type="match status" value="1"/>
</dbReference>
<sequence>MGTRKRLRKPPPAEGGGLSRTGGPEGGQAGDSTVMIPRLRMRKPRRPVTDSRLAHGNRRHYLSLWIELPLLLVVAFCAAVLLRTFVVQPFFIPSGSMERTLEEGDRVIVLKLTAELREPQRGEVVVFRGTDKWAPETRVDENGGVPGTVLRTLSDLVGLGQPDEKDFIKRVIATEGDTVACCDGDGNVTVNGSPLDESEYLYENAPLDLPPGTCHSRVFDEVTVPENHVFVMGDHRGDSRDSRCQGPVPVENILGRAVYLAWPTSRAGPLEIPEAFSELD</sequence>
<evidence type="ECO:0000313" key="10">
    <source>
        <dbReference type="Proteomes" id="UP001595823"/>
    </source>
</evidence>
<comment type="caution">
    <text evidence="9">The sequence shown here is derived from an EMBL/GenBank/DDBJ whole genome shotgun (WGS) entry which is preliminary data.</text>
</comment>
<dbReference type="GO" id="GO:0009003">
    <property type="term" value="F:signal peptidase activity"/>
    <property type="evidence" value="ECO:0007669"/>
    <property type="project" value="UniProtKB-EC"/>
</dbReference>
<proteinExistence type="inferred from homology"/>
<feature type="transmembrane region" description="Helical" evidence="6">
    <location>
        <begin position="61"/>
        <end position="82"/>
    </location>
</feature>
<accession>A0ABV8TZ12</accession>
<dbReference type="NCBIfam" id="TIGR02227">
    <property type="entry name" value="sigpep_I_bact"/>
    <property type="match status" value="1"/>
</dbReference>
<protein>
    <recommendedName>
        <fullName evidence="4 6">Signal peptidase I</fullName>
        <ecNumber evidence="4 6">3.4.21.89</ecNumber>
    </recommendedName>
</protein>
<reference evidence="10" key="1">
    <citation type="journal article" date="2019" name="Int. J. Syst. Evol. Microbiol.">
        <title>The Global Catalogue of Microorganisms (GCM) 10K type strain sequencing project: providing services to taxonomists for standard genome sequencing and annotation.</title>
        <authorList>
            <consortium name="The Broad Institute Genomics Platform"/>
            <consortium name="The Broad Institute Genome Sequencing Center for Infectious Disease"/>
            <person name="Wu L."/>
            <person name="Ma J."/>
        </authorList>
    </citation>
    <scope>NUCLEOTIDE SEQUENCE [LARGE SCALE GENOMIC DNA]</scope>
    <source>
        <strain evidence="10">IBRC-M 10908</strain>
    </source>
</reference>
<dbReference type="PROSITE" id="PS00761">
    <property type="entry name" value="SPASE_I_3"/>
    <property type="match status" value="1"/>
</dbReference>
<dbReference type="InterPro" id="IPR019533">
    <property type="entry name" value="Peptidase_S26"/>
</dbReference>
<evidence type="ECO:0000313" key="9">
    <source>
        <dbReference type="EMBL" id="MFC4335842.1"/>
    </source>
</evidence>
<evidence type="ECO:0000256" key="3">
    <source>
        <dbReference type="ARBA" id="ARBA00009370"/>
    </source>
</evidence>
<keyword evidence="5 6" id="KW-0378">Hydrolase</keyword>
<dbReference type="Gene3D" id="2.10.109.10">
    <property type="entry name" value="Umud Fragment, subunit A"/>
    <property type="match status" value="1"/>
</dbReference>
<dbReference type="InterPro" id="IPR036286">
    <property type="entry name" value="LexA/Signal_pep-like_sf"/>
</dbReference>